<evidence type="ECO:0000256" key="1">
    <source>
        <dbReference type="ARBA" id="ARBA00023015"/>
    </source>
</evidence>
<dbReference type="InterPro" id="IPR014710">
    <property type="entry name" value="RmlC-like_jellyroll"/>
</dbReference>
<dbReference type="SUPFAM" id="SSF51215">
    <property type="entry name" value="Regulatory protein AraC"/>
    <property type="match status" value="1"/>
</dbReference>
<evidence type="ECO:0000256" key="2">
    <source>
        <dbReference type="ARBA" id="ARBA00023125"/>
    </source>
</evidence>
<organism evidence="5 6">
    <name type="scientific">Paenibacillus macquariensis</name>
    <dbReference type="NCBI Taxonomy" id="948756"/>
    <lineage>
        <taxon>Bacteria</taxon>
        <taxon>Bacillati</taxon>
        <taxon>Bacillota</taxon>
        <taxon>Bacilli</taxon>
        <taxon>Bacillales</taxon>
        <taxon>Paenibacillaceae</taxon>
        <taxon>Paenibacillus</taxon>
    </lineage>
</organism>
<evidence type="ECO:0000313" key="5">
    <source>
        <dbReference type="EMBL" id="SIQ96286.1"/>
    </source>
</evidence>
<dbReference type="EMBL" id="FTNK01000005">
    <property type="protein sequence ID" value="SIQ96286.1"/>
    <property type="molecule type" value="Genomic_DNA"/>
</dbReference>
<dbReference type="InterPro" id="IPR009057">
    <property type="entry name" value="Homeodomain-like_sf"/>
</dbReference>
<accession>A0ABY1JXY2</accession>
<dbReference type="Pfam" id="PF12833">
    <property type="entry name" value="HTH_18"/>
    <property type="match status" value="1"/>
</dbReference>
<dbReference type="Gene3D" id="2.60.120.10">
    <property type="entry name" value="Jelly Rolls"/>
    <property type="match status" value="1"/>
</dbReference>
<comment type="caution">
    <text evidence="5">The sequence shown here is derived from an EMBL/GenBank/DDBJ whole genome shotgun (WGS) entry which is preliminary data.</text>
</comment>
<feature type="domain" description="HTH araC/xylS-type" evidence="4">
    <location>
        <begin position="200"/>
        <end position="298"/>
    </location>
</feature>
<dbReference type="InterPro" id="IPR018060">
    <property type="entry name" value="HTH_AraC"/>
</dbReference>
<dbReference type="CDD" id="cd02208">
    <property type="entry name" value="cupin_RmlC-like"/>
    <property type="match status" value="1"/>
</dbReference>
<evidence type="ECO:0000259" key="4">
    <source>
        <dbReference type="PROSITE" id="PS01124"/>
    </source>
</evidence>
<gene>
    <name evidence="5" type="ORF">SAMN05421578_105245</name>
</gene>
<dbReference type="InterPro" id="IPR037923">
    <property type="entry name" value="HTH-like"/>
</dbReference>
<keyword evidence="2" id="KW-0238">DNA-binding</keyword>
<keyword evidence="3" id="KW-0804">Transcription</keyword>
<dbReference type="PROSITE" id="PS01124">
    <property type="entry name" value="HTH_ARAC_FAMILY_2"/>
    <property type="match status" value="1"/>
</dbReference>
<dbReference type="SMART" id="SM00342">
    <property type="entry name" value="HTH_ARAC"/>
    <property type="match status" value="1"/>
</dbReference>
<dbReference type="Pfam" id="PF02311">
    <property type="entry name" value="AraC_binding"/>
    <property type="match status" value="1"/>
</dbReference>
<keyword evidence="6" id="KW-1185">Reference proteome</keyword>
<sequence>MMDKLRDTYLLQRSASFQEWSPSIHYAQFQRVPTSIFPKRRLYDFELLYVVQGQAVTTMHGQRFNIYAGQLIFLPSGVYHQNEIVSQPDARFIGIHFDFFHELNNMTEADLIVDEDDIHLNKFGLEACSDIFPPLSSQVIYTPSLVCVQLMEQLVEEFTMRKLGYELVCKSLMMNILVHLMRNSTSQSLITSSAHSTKLAKIVEEIESAPSEPWSNQSIADALCLSIDYTAKLFKQTVGLPPSEYIQSIRHREARRLLRETDTTIEQIGAQVGYPDIHYFSRMFRRHEGISASEYRKLSRIL</sequence>
<dbReference type="RefSeq" id="WP_244555939.1">
    <property type="nucleotide sequence ID" value="NZ_FTNK01000005.1"/>
</dbReference>
<proteinExistence type="predicted"/>
<dbReference type="SUPFAM" id="SSF46689">
    <property type="entry name" value="Homeodomain-like"/>
    <property type="match status" value="2"/>
</dbReference>
<dbReference type="Proteomes" id="UP000186666">
    <property type="component" value="Unassembled WGS sequence"/>
</dbReference>
<dbReference type="PANTHER" id="PTHR43280:SF2">
    <property type="entry name" value="HTH-TYPE TRANSCRIPTIONAL REGULATOR EXSA"/>
    <property type="match status" value="1"/>
</dbReference>
<dbReference type="InterPro" id="IPR003313">
    <property type="entry name" value="AraC-bd"/>
</dbReference>
<name>A0ABY1JXY2_9BACL</name>
<reference evidence="5 6" key="1">
    <citation type="submission" date="2017-01" db="EMBL/GenBank/DDBJ databases">
        <authorList>
            <person name="Varghese N."/>
            <person name="Submissions S."/>
        </authorList>
    </citation>
    <scope>NUCLEOTIDE SEQUENCE [LARGE SCALE GENOMIC DNA]</scope>
    <source>
        <strain evidence="5 6">ATCC 23464</strain>
    </source>
</reference>
<evidence type="ECO:0000313" key="6">
    <source>
        <dbReference type="Proteomes" id="UP000186666"/>
    </source>
</evidence>
<keyword evidence="1" id="KW-0805">Transcription regulation</keyword>
<protein>
    <submittedName>
        <fullName evidence="5">AraC-like ligand binding domain-containing protein</fullName>
    </submittedName>
</protein>
<evidence type="ECO:0000256" key="3">
    <source>
        <dbReference type="ARBA" id="ARBA00023163"/>
    </source>
</evidence>
<dbReference type="PANTHER" id="PTHR43280">
    <property type="entry name" value="ARAC-FAMILY TRANSCRIPTIONAL REGULATOR"/>
    <property type="match status" value="1"/>
</dbReference>
<dbReference type="Gene3D" id="1.10.10.60">
    <property type="entry name" value="Homeodomain-like"/>
    <property type="match status" value="2"/>
</dbReference>